<reference evidence="2 3" key="1">
    <citation type="submission" date="2018-01" db="EMBL/GenBank/DDBJ databases">
        <title>Draft genome of the strawberry crown rot pathogen Phytophthora cactorum.</title>
        <authorList>
            <person name="Armitage A.D."/>
            <person name="Lysoe E."/>
            <person name="Nellist C.F."/>
            <person name="Harrison R.J."/>
            <person name="Brurberg M.B."/>
        </authorList>
    </citation>
    <scope>NUCLEOTIDE SEQUENCE [LARGE SCALE GENOMIC DNA]</scope>
    <source>
        <strain evidence="2 3">10300</strain>
    </source>
</reference>
<protein>
    <submittedName>
        <fullName evidence="2">Uncharacterized protein</fullName>
    </submittedName>
</protein>
<feature type="compositionally biased region" description="Low complexity" evidence="1">
    <location>
        <begin position="7"/>
        <end position="19"/>
    </location>
</feature>
<keyword evidence="3" id="KW-1185">Reference proteome</keyword>
<proteinExistence type="predicted"/>
<evidence type="ECO:0000313" key="3">
    <source>
        <dbReference type="Proteomes" id="UP000251314"/>
    </source>
</evidence>
<evidence type="ECO:0000313" key="2">
    <source>
        <dbReference type="EMBL" id="RAW22272.1"/>
    </source>
</evidence>
<gene>
    <name evidence="2" type="ORF">PC110_g21283</name>
</gene>
<dbReference type="EMBL" id="MJFZ01001368">
    <property type="protein sequence ID" value="RAW22272.1"/>
    <property type="molecule type" value="Genomic_DNA"/>
</dbReference>
<name>A0A329RFU5_9STRA</name>
<accession>A0A329RFU5</accession>
<sequence length="94" mass="10493">RSHRDNAPAPSAPRSRTAPVLRISVSGQHHELRRRRNTRAMSRQIAESKAPDSSEPRAPPRANDLLLKELEEDQFDYEDSVANEAHSNAAAEQA</sequence>
<evidence type="ECO:0000256" key="1">
    <source>
        <dbReference type="SAM" id="MobiDB-lite"/>
    </source>
</evidence>
<feature type="region of interest" description="Disordered" evidence="1">
    <location>
        <begin position="1"/>
        <end position="63"/>
    </location>
</feature>
<comment type="caution">
    <text evidence="2">The sequence shown here is derived from an EMBL/GenBank/DDBJ whole genome shotgun (WGS) entry which is preliminary data.</text>
</comment>
<organism evidence="2 3">
    <name type="scientific">Phytophthora cactorum</name>
    <dbReference type="NCBI Taxonomy" id="29920"/>
    <lineage>
        <taxon>Eukaryota</taxon>
        <taxon>Sar</taxon>
        <taxon>Stramenopiles</taxon>
        <taxon>Oomycota</taxon>
        <taxon>Peronosporomycetes</taxon>
        <taxon>Peronosporales</taxon>
        <taxon>Peronosporaceae</taxon>
        <taxon>Phytophthora</taxon>
    </lineage>
</organism>
<feature type="non-terminal residue" evidence="2">
    <location>
        <position position="1"/>
    </location>
</feature>
<dbReference type="AlphaFoldDB" id="A0A329RFU5"/>
<dbReference type="Proteomes" id="UP000251314">
    <property type="component" value="Unassembled WGS sequence"/>
</dbReference>
<dbReference type="VEuPathDB" id="FungiDB:PC110_g21283"/>
<dbReference type="OrthoDB" id="135749at2759"/>